<dbReference type="GO" id="GO:0003960">
    <property type="term" value="F:quinone reductase (NADPH) activity"/>
    <property type="evidence" value="ECO:0007669"/>
    <property type="project" value="TreeGrafter"/>
</dbReference>
<keyword evidence="6" id="KW-1185">Reference proteome</keyword>
<dbReference type="Pfam" id="PF08240">
    <property type="entry name" value="ADH_N"/>
    <property type="match status" value="1"/>
</dbReference>
<evidence type="ECO:0000256" key="2">
    <source>
        <dbReference type="ARBA" id="ARBA00023002"/>
    </source>
</evidence>
<evidence type="ECO:0000313" key="5">
    <source>
        <dbReference type="EMBL" id="GKU94250.1"/>
    </source>
</evidence>
<dbReference type="GO" id="GO:0070402">
    <property type="term" value="F:NADPH binding"/>
    <property type="evidence" value="ECO:0007669"/>
    <property type="project" value="TreeGrafter"/>
</dbReference>
<feature type="region of interest" description="Disordered" evidence="3">
    <location>
        <begin position="15"/>
        <end position="37"/>
    </location>
</feature>
<dbReference type="SUPFAM" id="SSF51735">
    <property type="entry name" value="NAD(P)-binding Rossmann-fold domains"/>
    <property type="match status" value="1"/>
</dbReference>
<dbReference type="GO" id="GO:0035925">
    <property type="term" value="F:mRNA 3'-UTR AU-rich region binding"/>
    <property type="evidence" value="ECO:0007669"/>
    <property type="project" value="TreeGrafter"/>
</dbReference>
<evidence type="ECO:0000313" key="6">
    <source>
        <dbReference type="Proteomes" id="UP001054252"/>
    </source>
</evidence>
<dbReference type="Proteomes" id="UP001054252">
    <property type="component" value="Unassembled WGS sequence"/>
</dbReference>
<keyword evidence="1" id="KW-0521">NADP</keyword>
<keyword evidence="2" id="KW-0560">Oxidoreductase</keyword>
<dbReference type="SUPFAM" id="SSF50129">
    <property type="entry name" value="GroES-like"/>
    <property type="match status" value="1"/>
</dbReference>
<name>A0AAV5I5H7_9ROSI</name>
<dbReference type="SMART" id="SM00829">
    <property type="entry name" value="PKS_ER"/>
    <property type="match status" value="1"/>
</dbReference>
<gene>
    <name evidence="5" type="ORF">SLEP1_g7774</name>
</gene>
<dbReference type="InterPro" id="IPR036291">
    <property type="entry name" value="NAD(P)-bd_dom_sf"/>
</dbReference>
<feature type="domain" description="Enoyl reductase (ER)" evidence="4">
    <location>
        <begin position="51"/>
        <end position="343"/>
    </location>
</feature>
<dbReference type="AlphaFoldDB" id="A0AAV5I5H7"/>
<dbReference type="InterPro" id="IPR020843">
    <property type="entry name" value="ER"/>
</dbReference>
<reference evidence="5 6" key="1">
    <citation type="journal article" date="2021" name="Commun. Biol.">
        <title>The genome of Shorea leprosula (Dipterocarpaceae) highlights the ecological relevance of drought in aseasonal tropical rainforests.</title>
        <authorList>
            <person name="Ng K.K.S."/>
            <person name="Kobayashi M.J."/>
            <person name="Fawcett J.A."/>
            <person name="Hatakeyama M."/>
            <person name="Paape T."/>
            <person name="Ng C.H."/>
            <person name="Ang C.C."/>
            <person name="Tnah L.H."/>
            <person name="Lee C.T."/>
            <person name="Nishiyama T."/>
            <person name="Sese J."/>
            <person name="O'Brien M.J."/>
            <person name="Copetti D."/>
            <person name="Mohd Noor M.I."/>
            <person name="Ong R.C."/>
            <person name="Putra M."/>
            <person name="Sireger I.Z."/>
            <person name="Indrioko S."/>
            <person name="Kosugi Y."/>
            <person name="Izuno A."/>
            <person name="Isagi Y."/>
            <person name="Lee S.L."/>
            <person name="Shimizu K.K."/>
        </authorList>
    </citation>
    <scope>NUCLEOTIDE SEQUENCE [LARGE SCALE GENOMIC DNA]</scope>
    <source>
        <strain evidence="5">214</strain>
    </source>
</reference>
<dbReference type="GO" id="GO:0005829">
    <property type="term" value="C:cytosol"/>
    <property type="evidence" value="ECO:0007669"/>
    <property type="project" value="TreeGrafter"/>
</dbReference>
<dbReference type="EMBL" id="BPVZ01000008">
    <property type="protein sequence ID" value="GKU94250.1"/>
    <property type="molecule type" value="Genomic_DNA"/>
</dbReference>
<dbReference type="Gene3D" id="3.40.50.720">
    <property type="entry name" value="NAD(P)-binding Rossmann-like Domain"/>
    <property type="match status" value="1"/>
</dbReference>
<dbReference type="InterPro" id="IPR011032">
    <property type="entry name" value="GroES-like_sf"/>
</dbReference>
<evidence type="ECO:0000256" key="1">
    <source>
        <dbReference type="ARBA" id="ARBA00022857"/>
    </source>
</evidence>
<dbReference type="InterPro" id="IPR013154">
    <property type="entry name" value="ADH-like_N"/>
</dbReference>
<accession>A0AAV5I5H7</accession>
<dbReference type="PANTHER" id="PTHR48106">
    <property type="entry name" value="QUINONE OXIDOREDUCTASE PIG3-RELATED"/>
    <property type="match status" value="1"/>
</dbReference>
<protein>
    <recommendedName>
        <fullName evidence="4">Enoyl reductase (ER) domain-containing protein</fullName>
    </recommendedName>
</protein>
<comment type="caution">
    <text evidence="5">The sequence shown here is derived from an EMBL/GenBank/DDBJ whole genome shotgun (WGS) entry which is preliminary data.</text>
</comment>
<organism evidence="5 6">
    <name type="scientific">Rubroshorea leprosula</name>
    <dbReference type="NCBI Taxonomy" id="152421"/>
    <lineage>
        <taxon>Eukaryota</taxon>
        <taxon>Viridiplantae</taxon>
        <taxon>Streptophyta</taxon>
        <taxon>Embryophyta</taxon>
        <taxon>Tracheophyta</taxon>
        <taxon>Spermatophyta</taxon>
        <taxon>Magnoliopsida</taxon>
        <taxon>eudicotyledons</taxon>
        <taxon>Gunneridae</taxon>
        <taxon>Pentapetalae</taxon>
        <taxon>rosids</taxon>
        <taxon>malvids</taxon>
        <taxon>Malvales</taxon>
        <taxon>Dipterocarpaceae</taxon>
        <taxon>Rubroshorea</taxon>
    </lineage>
</organism>
<sequence length="422" mass="46212">MATFRRSLLGVQTTKENSVGRNLEQNGKKKDVDTPSLTRDTVKAIRIHRFGGPEVLRWEDVPVPEPKEHELKIRVHAVSLTPYDISVRKGEGAVRGLPLTPGWDAVGEVVAVGPGVTTPKVGEMVAHIGDPQSEIGTYAEEFILPASSAIPIPKELSCYTAGYIASVLRPGLTTIALVKHHFRQNDPNFWVLVHTVNNDIAEKLCSYLRYSKANVIATMEGTLEQDEIPQLLDSQGVHVIGLNNLEEQVNHITKNNGVDVVYLSLGDDSTFKETEKCLKRTGHIVYYIHTYMDPRPAPTFSGEIIAHKSISLSIPKLDDLITSRENLLDSVKVVSEMVGRLVLFPNLKCDFYEMEYAADAHSSWESGCQATPIVLYLKGTEHINPAACTECTTHNQVYLLQPGGPAVTLLSEGAEAAAAAAV</sequence>
<feature type="compositionally biased region" description="Polar residues" evidence="3">
    <location>
        <begin position="15"/>
        <end position="25"/>
    </location>
</feature>
<proteinExistence type="predicted"/>
<dbReference type="PANTHER" id="PTHR48106:SF13">
    <property type="entry name" value="QUINONE OXIDOREDUCTASE-RELATED"/>
    <property type="match status" value="1"/>
</dbReference>
<dbReference type="Gene3D" id="3.90.180.10">
    <property type="entry name" value="Medium-chain alcohol dehydrogenases, catalytic domain"/>
    <property type="match status" value="1"/>
</dbReference>
<evidence type="ECO:0000259" key="4">
    <source>
        <dbReference type="SMART" id="SM00829"/>
    </source>
</evidence>
<evidence type="ECO:0000256" key="3">
    <source>
        <dbReference type="SAM" id="MobiDB-lite"/>
    </source>
</evidence>